<feature type="transmembrane region" description="Helical" evidence="11">
    <location>
        <begin position="234"/>
        <end position="253"/>
    </location>
</feature>
<evidence type="ECO:0000256" key="11">
    <source>
        <dbReference type="SAM" id="Phobius"/>
    </source>
</evidence>
<accession>A0A379G581</accession>
<dbReference type="InterPro" id="IPR011712">
    <property type="entry name" value="Sig_transdc_His_kin_sub3_dim/P"/>
</dbReference>
<feature type="transmembrane region" description="Helical" evidence="11">
    <location>
        <begin position="12"/>
        <end position="32"/>
    </location>
</feature>
<dbReference type="EMBL" id="UGUA01000002">
    <property type="protein sequence ID" value="SUC36138.1"/>
    <property type="molecule type" value="Genomic_DNA"/>
</dbReference>
<feature type="domain" description="Histidine kinase" evidence="12">
    <location>
        <begin position="322"/>
        <end position="508"/>
    </location>
</feature>
<evidence type="ECO:0000256" key="7">
    <source>
        <dbReference type="ARBA" id="ARBA00022989"/>
    </source>
</evidence>
<dbReference type="SUPFAM" id="SSF55874">
    <property type="entry name" value="ATPase domain of HSP90 chaperone/DNA topoisomerase II/histidine kinase"/>
    <property type="match status" value="1"/>
</dbReference>
<dbReference type="RefSeq" id="WP_115164499.1">
    <property type="nucleotide sequence ID" value="NZ_JAOXCZ010000071.1"/>
</dbReference>
<keyword evidence="5 11" id="KW-0812">Transmembrane</keyword>
<keyword evidence="2" id="KW-1003">Cell membrane</keyword>
<sequence>MNKALRLGLQSLFLLFTYSLIWIGLWIIGFYLSQNSFQATLFLPQALRLTLMILLWRRYWPTILLSEGLLNYWLAEEQLLSQPILLLSPLLSLAVAVVIQNIWWRYTLYWQRLILLLAGVTANSILNALLFGLLSQYSISQLFLTTFTGGILLSPFVYLIYEYLHEQHYHMLLDYGTPDKQLRTSLIIWGFLFCLVGLSAQIFFAPEIEQLIVLLVFIPNIFMAYRYGWQGGVLSALLGSLIITFARQFQGAFDDLQELQLFLSSQALIGIGLGIAVSRQKQLAGNLQRYRQRLEQELQTRRDLMRKLVHTEEDIKKDIARELHDEIGQNITAIQIQSMLVKKTAPNELSRQAASQINELAQQIHQATRQLLRQLRPPVLDEMSLENALTHLIAEFAFEENNIQCTFYYGLKETPANETVLFTLYRLVQELLNNISKHAKATRIHISLDQIGDSIQLIAEDNGVGIPFSKRTSGFGLRGIEERVTALGGDWTLTTQNGTKIIVNLPTF</sequence>
<keyword evidence="6" id="KW-0418">Kinase</keyword>
<dbReference type="InterPro" id="IPR003594">
    <property type="entry name" value="HATPase_dom"/>
</dbReference>
<dbReference type="PANTHER" id="PTHR24421:SF58">
    <property type="entry name" value="SIGNAL TRANSDUCTION HISTIDINE-PROTEIN KINASE_PHOSPHATASE UHPB"/>
    <property type="match status" value="1"/>
</dbReference>
<dbReference type="PANTHER" id="PTHR24421">
    <property type="entry name" value="NITRATE/NITRITE SENSOR PROTEIN NARX-RELATED"/>
    <property type="match status" value="1"/>
</dbReference>
<evidence type="ECO:0000256" key="6">
    <source>
        <dbReference type="ARBA" id="ARBA00022777"/>
    </source>
</evidence>
<dbReference type="Pfam" id="PF05231">
    <property type="entry name" value="MASE1"/>
    <property type="match status" value="1"/>
</dbReference>
<dbReference type="Proteomes" id="UP000255129">
    <property type="component" value="Unassembled WGS sequence"/>
</dbReference>
<dbReference type="GO" id="GO:0046983">
    <property type="term" value="F:protein dimerization activity"/>
    <property type="evidence" value="ECO:0007669"/>
    <property type="project" value="InterPro"/>
</dbReference>
<dbReference type="Pfam" id="PF07730">
    <property type="entry name" value="HisKA_3"/>
    <property type="match status" value="1"/>
</dbReference>
<evidence type="ECO:0000256" key="5">
    <source>
        <dbReference type="ARBA" id="ARBA00022692"/>
    </source>
</evidence>
<feature type="transmembrane region" description="Helical" evidence="11">
    <location>
        <begin position="113"/>
        <end position="133"/>
    </location>
</feature>
<dbReference type="GO" id="GO:0005886">
    <property type="term" value="C:plasma membrane"/>
    <property type="evidence" value="ECO:0007669"/>
    <property type="project" value="UniProtKB-SubCell"/>
</dbReference>
<feature type="transmembrane region" description="Helical" evidence="11">
    <location>
        <begin position="182"/>
        <end position="204"/>
    </location>
</feature>
<evidence type="ECO:0000256" key="8">
    <source>
        <dbReference type="ARBA" id="ARBA00023012"/>
    </source>
</evidence>
<dbReference type="Pfam" id="PF02518">
    <property type="entry name" value="HATPase_c"/>
    <property type="match status" value="1"/>
</dbReference>
<dbReference type="Gene3D" id="3.30.565.10">
    <property type="entry name" value="Histidine kinase-like ATPase, C-terminal domain"/>
    <property type="match status" value="1"/>
</dbReference>
<dbReference type="AlphaFoldDB" id="A0A379G581"/>
<proteinExistence type="predicted"/>
<evidence type="ECO:0000256" key="9">
    <source>
        <dbReference type="ARBA" id="ARBA00023136"/>
    </source>
</evidence>
<name>A0A379G581_9GAMM</name>
<keyword evidence="3" id="KW-0597">Phosphoprotein</keyword>
<evidence type="ECO:0000256" key="3">
    <source>
        <dbReference type="ARBA" id="ARBA00022553"/>
    </source>
</evidence>
<evidence type="ECO:0000256" key="4">
    <source>
        <dbReference type="ARBA" id="ARBA00022679"/>
    </source>
</evidence>
<keyword evidence="9 11" id="KW-0472">Membrane</keyword>
<feature type="transmembrane region" description="Helical" evidence="11">
    <location>
        <begin position="139"/>
        <end position="161"/>
    </location>
</feature>
<evidence type="ECO:0000256" key="1">
    <source>
        <dbReference type="ARBA" id="ARBA00004651"/>
    </source>
</evidence>
<evidence type="ECO:0000313" key="13">
    <source>
        <dbReference type="EMBL" id="SUC36138.1"/>
    </source>
</evidence>
<dbReference type="EC" id="2.7.13.3" evidence="13"/>
<evidence type="ECO:0000256" key="10">
    <source>
        <dbReference type="SAM" id="Coils"/>
    </source>
</evidence>
<evidence type="ECO:0000256" key="2">
    <source>
        <dbReference type="ARBA" id="ARBA00022475"/>
    </source>
</evidence>
<keyword evidence="10" id="KW-0175">Coiled coil</keyword>
<dbReference type="CDD" id="cd16917">
    <property type="entry name" value="HATPase_UhpB-NarQ-NarX-like"/>
    <property type="match status" value="1"/>
</dbReference>
<organism evidence="13 14">
    <name type="scientific">Providencia rustigianii</name>
    <dbReference type="NCBI Taxonomy" id="158850"/>
    <lineage>
        <taxon>Bacteria</taxon>
        <taxon>Pseudomonadati</taxon>
        <taxon>Pseudomonadota</taxon>
        <taxon>Gammaproteobacteria</taxon>
        <taxon>Enterobacterales</taxon>
        <taxon>Morganellaceae</taxon>
        <taxon>Providencia</taxon>
    </lineage>
</organism>
<dbReference type="PROSITE" id="PS50109">
    <property type="entry name" value="HIS_KIN"/>
    <property type="match status" value="1"/>
</dbReference>
<evidence type="ECO:0000313" key="14">
    <source>
        <dbReference type="Proteomes" id="UP000255129"/>
    </source>
</evidence>
<dbReference type="SMART" id="SM00387">
    <property type="entry name" value="HATPase_c"/>
    <property type="match status" value="1"/>
</dbReference>
<protein>
    <submittedName>
        <fullName evidence="13">Sensor protein degS</fullName>
        <ecNumber evidence="13">2.7.13.3</ecNumber>
    </submittedName>
</protein>
<comment type="subcellular location">
    <subcellularLocation>
        <location evidence="1">Cell membrane</location>
        <topology evidence="1">Multi-pass membrane protein</topology>
    </subcellularLocation>
</comment>
<dbReference type="GO" id="GO:0000155">
    <property type="term" value="F:phosphorelay sensor kinase activity"/>
    <property type="evidence" value="ECO:0007669"/>
    <property type="project" value="InterPro"/>
</dbReference>
<feature type="transmembrane region" description="Helical" evidence="11">
    <location>
        <begin position="259"/>
        <end position="277"/>
    </location>
</feature>
<gene>
    <name evidence="13" type="primary">degS_1</name>
    <name evidence="13" type="ORF">NCTC12026_02554</name>
</gene>
<dbReference type="InterPro" id="IPR050482">
    <property type="entry name" value="Sensor_HK_TwoCompSys"/>
</dbReference>
<dbReference type="InterPro" id="IPR005467">
    <property type="entry name" value="His_kinase_dom"/>
</dbReference>
<feature type="coiled-coil region" evidence="10">
    <location>
        <begin position="277"/>
        <end position="314"/>
    </location>
</feature>
<keyword evidence="8" id="KW-0902">Two-component regulatory system</keyword>
<feature type="transmembrane region" description="Helical" evidence="11">
    <location>
        <begin position="80"/>
        <end position="104"/>
    </location>
</feature>
<dbReference type="InterPro" id="IPR007895">
    <property type="entry name" value="MASE1"/>
</dbReference>
<keyword evidence="4 13" id="KW-0808">Transferase</keyword>
<evidence type="ECO:0000259" key="12">
    <source>
        <dbReference type="PROSITE" id="PS50109"/>
    </source>
</evidence>
<reference evidence="13 14" key="1">
    <citation type="submission" date="2018-06" db="EMBL/GenBank/DDBJ databases">
        <authorList>
            <consortium name="Pathogen Informatics"/>
            <person name="Doyle S."/>
        </authorList>
    </citation>
    <scope>NUCLEOTIDE SEQUENCE [LARGE SCALE GENOMIC DNA]</scope>
    <source>
        <strain evidence="13 14">NCTC12026</strain>
    </source>
</reference>
<dbReference type="Gene3D" id="1.20.5.1930">
    <property type="match status" value="1"/>
</dbReference>
<dbReference type="InterPro" id="IPR036890">
    <property type="entry name" value="HATPase_C_sf"/>
</dbReference>
<dbReference type="OrthoDB" id="9797605at2"/>
<keyword evidence="7 11" id="KW-1133">Transmembrane helix</keyword>